<dbReference type="RefSeq" id="WP_208843215.1">
    <property type="nucleotide sequence ID" value="NZ_CP072133.1"/>
</dbReference>
<evidence type="ECO:0000313" key="3">
    <source>
        <dbReference type="Proteomes" id="UP000664904"/>
    </source>
</evidence>
<evidence type="ECO:0000256" key="1">
    <source>
        <dbReference type="SAM" id="SignalP"/>
    </source>
</evidence>
<dbReference type="AlphaFoldDB" id="A0A975HL25"/>
<organism evidence="2 3">
    <name type="scientific">Pseudoalteromonas xiamenensis</name>
    <dbReference type="NCBI Taxonomy" id="882626"/>
    <lineage>
        <taxon>Bacteria</taxon>
        <taxon>Pseudomonadati</taxon>
        <taxon>Pseudomonadota</taxon>
        <taxon>Gammaproteobacteria</taxon>
        <taxon>Alteromonadales</taxon>
        <taxon>Pseudoalteromonadaceae</taxon>
        <taxon>Pseudoalteromonas</taxon>
    </lineage>
</organism>
<dbReference type="EMBL" id="CP072133">
    <property type="protein sequence ID" value="QTH71589.1"/>
    <property type="molecule type" value="Genomic_DNA"/>
</dbReference>
<evidence type="ECO:0008006" key="4">
    <source>
        <dbReference type="Google" id="ProtNLM"/>
    </source>
</evidence>
<keyword evidence="1" id="KW-0732">Signal</keyword>
<protein>
    <recommendedName>
        <fullName evidence="4">Solute-binding protein family 3/N-terminal domain-containing protein</fullName>
    </recommendedName>
</protein>
<dbReference type="Proteomes" id="UP000664904">
    <property type="component" value="Chromosome"/>
</dbReference>
<keyword evidence="3" id="KW-1185">Reference proteome</keyword>
<dbReference type="KEGG" id="pxi:J5O05_01005"/>
<reference evidence="2" key="1">
    <citation type="submission" date="2021-03" db="EMBL/GenBank/DDBJ databases">
        <title>Complete Genome of Pseudoalteromonas xiamenensis STKMTI.2, a new potential marine bacterium producing anti-Vibrio compounds.</title>
        <authorList>
            <person name="Handayani D.P."/>
            <person name="Isnansetyo A."/>
            <person name="Istiqomah I."/>
            <person name="Jumina J."/>
        </authorList>
    </citation>
    <scope>NUCLEOTIDE SEQUENCE</scope>
    <source>
        <strain evidence="2">STKMTI.2</strain>
    </source>
</reference>
<evidence type="ECO:0000313" key="2">
    <source>
        <dbReference type="EMBL" id="QTH71589.1"/>
    </source>
</evidence>
<sequence length="282" mass="32120">MRSIFPLCLLSVILASFCSLKVNAEAPLVIIDAESWLNTENQNSFQSQVARQVLSEFKGQFDVSIMPRNRARQTLERHPSACSPWMLKNKAREKLYAYTLPYMMESSLKLVLSKESAWGKALASKQDKEPVSLFNLLVQDTAPVLGIESGRSYGDTTDALLKQLEHSHSIYVRTSTADSLAPLKPMLHHGFIDVLIEYDKINEELKDKFYVLEYQETEPFQLVYFACSKTEQVKPQIQLLNDAIRALSINESYINKILSHLPEKDRTKARAYWQQALGQAKS</sequence>
<name>A0A975HL25_9GAMM</name>
<gene>
    <name evidence="2" type="ORF">J5O05_01005</name>
</gene>
<accession>A0A975HL25</accession>
<feature type="signal peptide" evidence="1">
    <location>
        <begin position="1"/>
        <end position="24"/>
    </location>
</feature>
<feature type="chain" id="PRO_5037448122" description="Solute-binding protein family 3/N-terminal domain-containing protein" evidence="1">
    <location>
        <begin position="25"/>
        <end position="282"/>
    </location>
</feature>
<proteinExistence type="predicted"/>